<dbReference type="GO" id="GO:0003723">
    <property type="term" value="F:RNA binding"/>
    <property type="evidence" value="ECO:0007669"/>
    <property type="project" value="UniProtKB-UniRule"/>
</dbReference>
<evidence type="ECO:0000313" key="11">
    <source>
        <dbReference type="EMBL" id="QOR61985.1"/>
    </source>
</evidence>
<dbReference type="InterPro" id="IPR011530">
    <property type="entry name" value="rRNA_adenine_dimethylase"/>
</dbReference>
<evidence type="ECO:0000256" key="7">
    <source>
        <dbReference type="HAMAP-Rule" id="MF_00607"/>
    </source>
</evidence>
<keyword evidence="3 7" id="KW-0489">Methyltransferase</keyword>
<feature type="binding site" evidence="7 8">
    <location>
        <position position="91"/>
    </location>
    <ligand>
        <name>S-adenosyl-L-methionine</name>
        <dbReference type="ChEBI" id="CHEBI:59789"/>
    </ligand>
</feature>
<dbReference type="PANTHER" id="PTHR11727:SF7">
    <property type="entry name" value="DIMETHYLADENOSINE TRANSFERASE-RELATED"/>
    <property type="match status" value="1"/>
</dbReference>
<evidence type="ECO:0000256" key="6">
    <source>
        <dbReference type="ARBA" id="ARBA00022884"/>
    </source>
</evidence>
<evidence type="ECO:0000259" key="10">
    <source>
        <dbReference type="SMART" id="SM00650"/>
    </source>
</evidence>
<evidence type="ECO:0000256" key="2">
    <source>
        <dbReference type="ARBA" id="ARBA00022552"/>
    </source>
</evidence>
<evidence type="ECO:0000256" key="5">
    <source>
        <dbReference type="ARBA" id="ARBA00022691"/>
    </source>
</evidence>
<dbReference type="InterPro" id="IPR020598">
    <property type="entry name" value="rRNA_Ade_methylase_Trfase_N"/>
</dbReference>
<dbReference type="GO" id="GO:0005829">
    <property type="term" value="C:cytosol"/>
    <property type="evidence" value="ECO:0007669"/>
    <property type="project" value="TreeGrafter"/>
</dbReference>
<dbReference type="Pfam" id="PF00398">
    <property type="entry name" value="RrnaAD"/>
    <property type="match status" value="1"/>
</dbReference>
<dbReference type="PANTHER" id="PTHR11727">
    <property type="entry name" value="DIMETHYLADENOSINE TRANSFERASE"/>
    <property type="match status" value="1"/>
</dbReference>
<feature type="compositionally biased region" description="Basic residues" evidence="9">
    <location>
        <begin position="270"/>
        <end position="287"/>
    </location>
</feature>
<keyword evidence="1 7" id="KW-0963">Cytoplasm</keyword>
<accession>A0A7M1S3I0</accession>
<comment type="catalytic activity">
    <reaction evidence="7">
        <text>adenosine(1518)/adenosine(1519) in 16S rRNA + 4 S-adenosyl-L-methionine = N(6)-dimethyladenosine(1518)/N(6)-dimethyladenosine(1519) in 16S rRNA + 4 S-adenosyl-L-homocysteine + 4 H(+)</text>
        <dbReference type="Rhea" id="RHEA:19609"/>
        <dbReference type="Rhea" id="RHEA-COMP:10232"/>
        <dbReference type="Rhea" id="RHEA-COMP:10233"/>
        <dbReference type="ChEBI" id="CHEBI:15378"/>
        <dbReference type="ChEBI" id="CHEBI:57856"/>
        <dbReference type="ChEBI" id="CHEBI:59789"/>
        <dbReference type="ChEBI" id="CHEBI:74411"/>
        <dbReference type="ChEBI" id="CHEBI:74493"/>
        <dbReference type="EC" id="2.1.1.182"/>
    </reaction>
</comment>
<feature type="domain" description="Ribosomal RNA adenine methylase transferase N-terminal" evidence="10">
    <location>
        <begin position="24"/>
        <end position="195"/>
    </location>
</feature>
<keyword evidence="5 7" id="KW-0949">S-adenosyl-L-methionine</keyword>
<feature type="binding site" evidence="7 8">
    <location>
        <position position="17"/>
    </location>
    <ligand>
        <name>S-adenosyl-L-methionine</name>
        <dbReference type="ChEBI" id="CHEBI:59789"/>
    </ligand>
</feature>
<organism evidence="11 12">
    <name type="scientific">Sulfurovum indicum</name>
    <dbReference type="NCBI Taxonomy" id="2779528"/>
    <lineage>
        <taxon>Bacteria</taxon>
        <taxon>Pseudomonadati</taxon>
        <taxon>Campylobacterota</taxon>
        <taxon>Epsilonproteobacteria</taxon>
        <taxon>Campylobacterales</taxon>
        <taxon>Sulfurovaceae</taxon>
        <taxon>Sulfurovum</taxon>
    </lineage>
</organism>
<keyword evidence="2 7" id="KW-0698">rRNA processing</keyword>
<comment type="function">
    <text evidence="7">Specifically dimethylates two adjacent adenosines (A1518 and A1519) in the loop of a conserved hairpin near the 3'-end of 16S rRNA in the 30S particle. May play a critical role in biogenesis of 30S subunits.</text>
</comment>
<keyword evidence="6 7" id="KW-0694">RNA-binding</keyword>
<dbReference type="SMART" id="SM00650">
    <property type="entry name" value="rADc"/>
    <property type="match status" value="1"/>
</dbReference>
<dbReference type="PROSITE" id="PS51689">
    <property type="entry name" value="SAM_RNA_A_N6_MT"/>
    <property type="match status" value="1"/>
</dbReference>
<dbReference type="AlphaFoldDB" id="A0A7M1S3I0"/>
<feature type="binding site" evidence="7 8">
    <location>
        <position position="43"/>
    </location>
    <ligand>
        <name>S-adenosyl-L-methionine</name>
        <dbReference type="ChEBI" id="CHEBI:59789"/>
    </ligand>
</feature>
<dbReference type="InterPro" id="IPR023165">
    <property type="entry name" value="rRNA_Ade_diMease-like_C"/>
</dbReference>
<dbReference type="Gene3D" id="3.40.50.150">
    <property type="entry name" value="Vaccinia Virus protein VP39"/>
    <property type="match status" value="1"/>
</dbReference>
<gene>
    <name evidence="7 11" type="primary">rsmA</name>
    <name evidence="7" type="synonym">ksgA</name>
    <name evidence="11" type="ORF">IMZ28_00405</name>
</gene>
<evidence type="ECO:0000256" key="4">
    <source>
        <dbReference type="ARBA" id="ARBA00022679"/>
    </source>
</evidence>
<comment type="subcellular location">
    <subcellularLocation>
        <location evidence="7">Cytoplasm</location>
    </subcellularLocation>
</comment>
<evidence type="ECO:0000256" key="1">
    <source>
        <dbReference type="ARBA" id="ARBA00022490"/>
    </source>
</evidence>
<reference evidence="11 12" key="1">
    <citation type="submission" date="2020-10" db="EMBL/GenBank/DDBJ databases">
        <title>The genome of sulfurovum sp.</title>
        <authorList>
            <person name="Xie S."/>
            <person name="Shao Z."/>
            <person name="Jiang L."/>
        </authorList>
    </citation>
    <scope>NUCLEOTIDE SEQUENCE [LARGE SCALE GENOMIC DNA]</scope>
    <source>
        <strain evidence="11 12">ST-419</strain>
    </source>
</reference>
<dbReference type="KEGG" id="sinu:IMZ28_00405"/>
<dbReference type="SUPFAM" id="SSF53335">
    <property type="entry name" value="S-adenosyl-L-methionine-dependent methyltransferases"/>
    <property type="match status" value="1"/>
</dbReference>
<name>A0A7M1S3I0_9BACT</name>
<feature type="binding site" evidence="7 8">
    <location>
        <position position="111"/>
    </location>
    <ligand>
        <name>S-adenosyl-L-methionine</name>
        <dbReference type="ChEBI" id="CHEBI:59789"/>
    </ligand>
</feature>
<dbReference type="EC" id="2.1.1.182" evidence="7"/>
<protein>
    <recommendedName>
        <fullName evidence="7">Ribosomal RNA small subunit methyltransferase A</fullName>
        <ecNumber evidence="7">2.1.1.182</ecNumber>
    </recommendedName>
    <alternativeName>
        <fullName evidence="7">16S rRNA (adenine(1518)-N(6)/adenine(1519)-N(6))-dimethyltransferase</fullName>
    </alternativeName>
    <alternativeName>
        <fullName evidence="7">16S rRNA dimethyladenosine transferase</fullName>
    </alternativeName>
    <alternativeName>
        <fullName evidence="7">16S rRNA dimethylase</fullName>
    </alternativeName>
    <alternativeName>
        <fullName evidence="7">S-adenosylmethionine-6-N', N'-adenosyl(rRNA) dimethyltransferase</fullName>
    </alternativeName>
</protein>
<evidence type="ECO:0000256" key="9">
    <source>
        <dbReference type="SAM" id="MobiDB-lite"/>
    </source>
</evidence>
<dbReference type="InterPro" id="IPR029063">
    <property type="entry name" value="SAM-dependent_MTases_sf"/>
</dbReference>
<dbReference type="Gene3D" id="1.10.8.100">
    <property type="entry name" value="Ribosomal RNA adenine dimethylase-like, domain 2"/>
    <property type="match status" value="1"/>
</dbReference>
<evidence type="ECO:0000313" key="12">
    <source>
        <dbReference type="Proteomes" id="UP000595074"/>
    </source>
</evidence>
<dbReference type="NCBIfam" id="TIGR00755">
    <property type="entry name" value="ksgA"/>
    <property type="match status" value="1"/>
</dbReference>
<comment type="similarity">
    <text evidence="7">Belongs to the class I-like SAM-binding methyltransferase superfamily. rRNA adenine N(6)-methyltransferase family. RsmA subfamily.</text>
</comment>
<proteinExistence type="inferred from homology"/>
<sequence>MIIDNLAEFASKKFGQNFLKNDIYLHKIIQAMPDDNLKVAEIGPGLGDLTKELVKVRNVTAFEVDKRLCEHLATEFEAPISQGRFELQCGDVLERWGEGSLLDEPYHLVANLPYYIATNIILKAFKDEQCQSILVMVQKEVAVKFSAVANQKEFSALSVLAASVGEARLCFEVEPEAFVPPPNVTSAVLLIEKNRSMDDEKFESFLKIAFAQPRKKLSKNLSAAFSKEIVEQTFATLGLTPNMRPHEAETSIYHLIYNELKDKLDGKQQSKQRKQSKSRTKNAARGE</sequence>
<keyword evidence="12" id="KW-1185">Reference proteome</keyword>
<dbReference type="RefSeq" id="WP_197548690.1">
    <property type="nucleotide sequence ID" value="NZ_CP063164.1"/>
</dbReference>
<feature type="region of interest" description="Disordered" evidence="9">
    <location>
        <begin position="264"/>
        <end position="287"/>
    </location>
</feature>
<dbReference type="InterPro" id="IPR001737">
    <property type="entry name" value="KsgA/Erm"/>
</dbReference>
<dbReference type="GO" id="GO:0052908">
    <property type="term" value="F:16S rRNA (adenine(1518)-N(6)/adenine(1519)-N(6))-dimethyltransferase activity"/>
    <property type="evidence" value="ECO:0007669"/>
    <property type="project" value="UniProtKB-EC"/>
</dbReference>
<dbReference type="HAMAP" id="MF_00607">
    <property type="entry name" value="16SrRNA_methyltr_A"/>
    <property type="match status" value="1"/>
</dbReference>
<evidence type="ECO:0000256" key="3">
    <source>
        <dbReference type="ARBA" id="ARBA00022603"/>
    </source>
</evidence>
<feature type="binding site" evidence="7 8">
    <location>
        <position position="63"/>
    </location>
    <ligand>
        <name>S-adenosyl-L-methionine</name>
        <dbReference type="ChEBI" id="CHEBI:59789"/>
    </ligand>
</feature>
<dbReference type="EMBL" id="CP063164">
    <property type="protein sequence ID" value="QOR61985.1"/>
    <property type="molecule type" value="Genomic_DNA"/>
</dbReference>
<keyword evidence="4 7" id="KW-0808">Transferase</keyword>
<evidence type="ECO:0000256" key="8">
    <source>
        <dbReference type="PROSITE-ProRule" id="PRU01026"/>
    </source>
</evidence>
<feature type="binding site" evidence="7 8">
    <location>
        <position position="19"/>
    </location>
    <ligand>
        <name>S-adenosyl-L-methionine</name>
        <dbReference type="ChEBI" id="CHEBI:59789"/>
    </ligand>
</feature>
<dbReference type="Proteomes" id="UP000595074">
    <property type="component" value="Chromosome"/>
</dbReference>